<keyword evidence="3" id="KW-1185">Reference proteome</keyword>
<dbReference type="AlphaFoldDB" id="A0A222FIX0"/>
<dbReference type="EMBL" id="CP022530">
    <property type="protein sequence ID" value="ASP38720.1"/>
    <property type="molecule type" value="Genomic_DNA"/>
</dbReference>
<dbReference type="KEGG" id="bsan:CHH28_08515"/>
<feature type="signal peptide" evidence="1">
    <location>
        <begin position="1"/>
        <end position="18"/>
    </location>
</feature>
<evidence type="ECO:0000256" key="1">
    <source>
        <dbReference type="SAM" id="SignalP"/>
    </source>
</evidence>
<keyword evidence="1" id="KW-0732">Signal</keyword>
<dbReference type="OrthoDB" id="5378341at2"/>
<evidence type="ECO:0000313" key="2">
    <source>
        <dbReference type="EMBL" id="ASP38720.1"/>
    </source>
</evidence>
<gene>
    <name evidence="2" type="ORF">CHH28_08515</name>
</gene>
<organism evidence="2 3">
    <name type="scientific">Bacterioplanes sanyensis</name>
    <dbReference type="NCBI Taxonomy" id="1249553"/>
    <lineage>
        <taxon>Bacteria</taxon>
        <taxon>Pseudomonadati</taxon>
        <taxon>Pseudomonadota</taxon>
        <taxon>Gammaproteobacteria</taxon>
        <taxon>Oceanospirillales</taxon>
        <taxon>Oceanospirillaceae</taxon>
        <taxon>Bacterioplanes</taxon>
    </lineage>
</organism>
<dbReference type="Proteomes" id="UP000202440">
    <property type="component" value="Chromosome"/>
</dbReference>
<dbReference type="RefSeq" id="WP_094059906.1">
    <property type="nucleotide sequence ID" value="NZ_CP022530.1"/>
</dbReference>
<reference evidence="2 3" key="1">
    <citation type="submission" date="2017-07" db="EMBL/GenBank/DDBJ databases">
        <title>Annotated genome sequence of Bacterioplanes sanyensis isolated from Red Sea.</title>
        <authorList>
            <person name="Rehman Z.U."/>
        </authorList>
    </citation>
    <scope>NUCLEOTIDE SEQUENCE [LARGE SCALE GENOMIC DNA]</scope>
    <source>
        <strain evidence="2 3">NV9</strain>
    </source>
</reference>
<proteinExistence type="predicted"/>
<feature type="chain" id="PRO_5012488365" evidence="1">
    <location>
        <begin position="19"/>
        <end position="309"/>
    </location>
</feature>
<evidence type="ECO:0000313" key="3">
    <source>
        <dbReference type="Proteomes" id="UP000202440"/>
    </source>
</evidence>
<protein>
    <submittedName>
        <fullName evidence="2">Uncharacterized protein</fullName>
    </submittedName>
</protein>
<accession>A0A222FIX0</accession>
<name>A0A222FIX0_9GAMM</name>
<sequence>MNAKLLLTLPFISCAATANTNPNLEIYSQKVSQTIYKGQRVNIPVNLTLPADRRHLATLGFDSNQLRSMDCKVKIYDGANSLKHNLDCRAAHGLHTFATPVDYWQDNYRAVVSLYNADFSTSYQRFEGNFRFNFGESTRIDNDHLPTWWKKTYDVVGLDANGDYDGDGFSLIQEYYGNSMPNDADSHPDFPPVIDFDETHSAGASLTVSFGQQISQWAEITPTYNKKVKSLELMVENTQNGRNQSVVAFVHDQDNNRVYSSYLKWPGKLSVALDEPVEVEKLRIQFTARQYSSNVRPTYKIKLNATFTE</sequence>